<dbReference type="Gene3D" id="2.40.10.220">
    <property type="entry name" value="predicted glycosyltransferase like domains"/>
    <property type="match status" value="1"/>
</dbReference>
<sequence length="249" mass="28340">MDIHNYQSQTEGDVSRYLVDSPLEIERILRGMMEQKILVSGSGNKSKNAFITTVLGVDGQSRQFFLESPLDGHMDDDLLVKDGAAFSARYENVQIQFIAGLGKRLEHEGRAAYRLPFPTRFLRFQRREYYRVEVPRANPSKCRFTLANQKQVVEGVVADISIGGIGLTYKPGEADVALGQVIHGCRLFIPEVGEFVVSLKVRNQIDLTLRNGEHAWRIGCEFIDLPSIVERELQRYIFKIERDRHAQAK</sequence>
<dbReference type="OrthoDB" id="5572581at2"/>
<dbReference type="EMBL" id="SLZY01000012">
    <property type="protein sequence ID" value="TCS71018.1"/>
    <property type="molecule type" value="Genomic_DNA"/>
</dbReference>
<dbReference type="AlphaFoldDB" id="A0A4R3JWY4"/>
<dbReference type="Pfam" id="PF07317">
    <property type="entry name" value="PilZN"/>
    <property type="match status" value="1"/>
</dbReference>
<comment type="caution">
    <text evidence="7">The sequence shown here is derived from an EMBL/GenBank/DDBJ whole genome shotgun (WGS) entry which is preliminary data.</text>
</comment>
<evidence type="ECO:0000313" key="7">
    <source>
        <dbReference type="EMBL" id="TCS71018.1"/>
    </source>
</evidence>
<comment type="subunit">
    <text evidence="4">Monomer. Interacts with the flagellar basal bodies.</text>
</comment>
<keyword evidence="2 4" id="KW-0547">Nucleotide-binding</keyword>
<keyword evidence="7" id="KW-0966">Cell projection</keyword>
<dbReference type="GO" id="GO:0071973">
    <property type="term" value="P:bacterial-type flagellum-dependent cell motility"/>
    <property type="evidence" value="ECO:0007669"/>
    <property type="project" value="UniProtKB-UniRule"/>
</dbReference>
<dbReference type="HAMAP" id="MF_01457">
    <property type="entry name" value="YcgR"/>
    <property type="match status" value="1"/>
</dbReference>
<evidence type="ECO:0000259" key="6">
    <source>
        <dbReference type="Pfam" id="PF07317"/>
    </source>
</evidence>
<accession>A0A4R3JWY4</accession>
<evidence type="ECO:0000313" key="8">
    <source>
        <dbReference type="Proteomes" id="UP000295135"/>
    </source>
</evidence>
<keyword evidence="8" id="KW-1185">Reference proteome</keyword>
<dbReference type="Pfam" id="PF07238">
    <property type="entry name" value="PilZ"/>
    <property type="match status" value="1"/>
</dbReference>
<protein>
    <recommendedName>
        <fullName evidence="4">Flagellar brake protein YcgR</fullName>
    </recommendedName>
    <alternativeName>
        <fullName evidence="4">Cyclic di-GMP binding protein YcgR</fullName>
    </alternativeName>
</protein>
<evidence type="ECO:0000256" key="1">
    <source>
        <dbReference type="ARBA" id="ARBA00022636"/>
    </source>
</evidence>
<feature type="domain" description="PilZ" evidence="5">
    <location>
        <begin position="125"/>
        <end position="238"/>
    </location>
</feature>
<dbReference type="InterPro" id="IPR009875">
    <property type="entry name" value="PilZ_domain"/>
</dbReference>
<evidence type="ECO:0000256" key="3">
    <source>
        <dbReference type="ARBA" id="ARBA00023143"/>
    </source>
</evidence>
<dbReference type="InterPro" id="IPR012349">
    <property type="entry name" value="Split_barrel_FMN-bd"/>
</dbReference>
<evidence type="ECO:0000256" key="2">
    <source>
        <dbReference type="ARBA" id="ARBA00022741"/>
    </source>
</evidence>
<organism evidence="7 8">
    <name type="scientific">Sulfuritortus calidifontis</name>
    <dbReference type="NCBI Taxonomy" id="1914471"/>
    <lineage>
        <taxon>Bacteria</taxon>
        <taxon>Pseudomonadati</taxon>
        <taxon>Pseudomonadota</taxon>
        <taxon>Betaproteobacteria</taxon>
        <taxon>Nitrosomonadales</taxon>
        <taxon>Thiobacillaceae</taxon>
        <taxon>Sulfuritortus</taxon>
    </lineage>
</organism>
<evidence type="ECO:0000259" key="5">
    <source>
        <dbReference type="Pfam" id="PF07238"/>
    </source>
</evidence>
<comment type="similarity">
    <text evidence="4">Belongs to the YcgR family.</text>
</comment>
<comment type="subcellular location">
    <subcellularLocation>
        <location evidence="4">Bacterial flagellum basal body</location>
    </subcellularLocation>
</comment>
<dbReference type="RefSeq" id="WP_126463578.1">
    <property type="nucleotide sequence ID" value="NZ_AP018721.1"/>
</dbReference>
<name>A0A4R3JWY4_9PROT</name>
<dbReference type="GO" id="GO:0071945">
    <property type="term" value="P:regulation of bacterial-type flagellum-dependent cell motility by regulation of motor speed"/>
    <property type="evidence" value="ECO:0007669"/>
    <property type="project" value="UniProtKB-UniRule"/>
</dbReference>
<keyword evidence="3 4" id="KW-0975">Bacterial flagellum</keyword>
<keyword evidence="1 4" id="KW-0973">c-di-GMP</keyword>
<evidence type="ECO:0000256" key="4">
    <source>
        <dbReference type="HAMAP-Rule" id="MF_01457"/>
    </source>
</evidence>
<dbReference type="InterPro" id="IPR023787">
    <property type="entry name" value="T3SS_YcgR"/>
</dbReference>
<proteinExistence type="inferred from homology"/>
<feature type="domain" description="Type III secretion system flagellar brake protein YcgR PilZN" evidence="6">
    <location>
        <begin position="17"/>
        <end position="122"/>
    </location>
</feature>
<dbReference type="InterPro" id="IPR009926">
    <property type="entry name" value="T3SS_YcgR_PilZN"/>
</dbReference>
<reference evidence="7 8" key="1">
    <citation type="submission" date="2019-03" db="EMBL/GenBank/DDBJ databases">
        <title>Genomic Encyclopedia of Type Strains, Phase IV (KMG-IV): sequencing the most valuable type-strain genomes for metagenomic binning, comparative biology and taxonomic classification.</title>
        <authorList>
            <person name="Goeker M."/>
        </authorList>
    </citation>
    <scope>NUCLEOTIDE SEQUENCE [LARGE SCALE GENOMIC DNA]</scope>
    <source>
        <strain evidence="7 8">DSM 103923</strain>
    </source>
</reference>
<keyword evidence="7" id="KW-0282">Flagellum</keyword>
<dbReference type="GO" id="GO:0035438">
    <property type="term" value="F:cyclic-di-GMP binding"/>
    <property type="evidence" value="ECO:0007669"/>
    <property type="project" value="UniProtKB-UniRule"/>
</dbReference>
<comment type="function">
    <text evidence="4">Acts as a flagellar brake, regulating swimming and swarming in a bis-(3'-5') cyclic diguanylic acid (c-di-GMP)-dependent manner. Binds 1 c-di-GMP dimer per subunit. Increasing levels of c-di-GMP lead to decreased motility.</text>
</comment>
<dbReference type="GO" id="GO:0009425">
    <property type="term" value="C:bacterial-type flagellum basal body"/>
    <property type="evidence" value="ECO:0007669"/>
    <property type="project" value="UniProtKB-SubCell"/>
</dbReference>
<dbReference type="Gene3D" id="2.30.110.10">
    <property type="entry name" value="Electron Transport, Fmn-binding Protein, Chain A"/>
    <property type="match status" value="1"/>
</dbReference>
<dbReference type="Proteomes" id="UP000295135">
    <property type="component" value="Unassembled WGS sequence"/>
</dbReference>
<gene>
    <name evidence="4" type="primary">ycgR</name>
    <name evidence="7" type="ORF">EDC61_11234</name>
</gene>
<keyword evidence="7" id="KW-0969">Cilium</keyword>